<dbReference type="PANTHER" id="PTHR36115">
    <property type="entry name" value="PROLINE-RICH ANTIGEN HOMOLOG-RELATED"/>
    <property type="match status" value="1"/>
</dbReference>
<keyword evidence="3 6" id="KW-0812">Transmembrane</keyword>
<comment type="caution">
    <text evidence="8">The sequence shown here is derived from an EMBL/GenBank/DDBJ whole genome shotgun (WGS) entry which is preliminary data.</text>
</comment>
<evidence type="ECO:0000313" key="8">
    <source>
        <dbReference type="EMBL" id="MBB4037375.1"/>
    </source>
</evidence>
<reference evidence="8 9" key="1">
    <citation type="submission" date="2020-08" db="EMBL/GenBank/DDBJ databases">
        <title>Genomic Encyclopedia of Type Strains, Phase IV (KMG-IV): sequencing the most valuable type-strain genomes for metagenomic binning, comparative biology and taxonomic classification.</title>
        <authorList>
            <person name="Goeker M."/>
        </authorList>
    </citation>
    <scope>NUCLEOTIDE SEQUENCE [LARGE SCALE GENOMIC DNA]</scope>
    <source>
        <strain evidence="8 9">DSM 104969</strain>
    </source>
</reference>
<dbReference type="PANTHER" id="PTHR36115:SF4">
    <property type="entry name" value="MEMBRANE PROTEIN"/>
    <property type="match status" value="1"/>
</dbReference>
<evidence type="ECO:0000256" key="6">
    <source>
        <dbReference type="SAM" id="Phobius"/>
    </source>
</evidence>
<comment type="subcellular location">
    <subcellularLocation>
        <location evidence="1">Cell membrane</location>
        <topology evidence="1">Multi-pass membrane protein</topology>
    </subcellularLocation>
</comment>
<dbReference type="InterPro" id="IPR051791">
    <property type="entry name" value="Pra-immunoreactive"/>
</dbReference>
<evidence type="ECO:0000256" key="2">
    <source>
        <dbReference type="ARBA" id="ARBA00022475"/>
    </source>
</evidence>
<dbReference type="InterPro" id="IPR010432">
    <property type="entry name" value="RDD"/>
</dbReference>
<evidence type="ECO:0000256" key="4">
    <source>
        <dbReference type="ARBA" id="ARBA00022989"/>
    </source>
</evidence>
<accession>A0A840CX82</accession>
<sequence>MENKFDQEMFRKTNTELIKIVTIDREDYQLLAIEAAENELKKRNISDFEIESTKQKTLEDKIRNIKIEKNTVNPGIRFFNFIIDSLVWLIIAFIFTFPLNANNNGQMLIGYIVMLGTYIGYYFFLETKFQQTLGKMLTKTKVVKYNEEKPSTADILARTLLRIIAPFDLISFLFTRNGLHDKLSHTKVIKVGSNQKTMVI</sequence>
<name>A0A840CX82_9BACT</name>
<feature type="transmembrane region" description="Helical" evidence="6">
    <location>
        <begin position="105"/>
        <end position="125"/>
    </location>
</feature>
<evidence type="ECO:0000256" key="1">
    <source>
        <dbReference type="ARBA" id="ARBA00004651"/>
    </source>
</evidence>
<keyword evidence="9" id="KW-1185">Reference proteome</keyword>
<organism evidence="8 9">
    <name type="scientific">Dysgonomonas hofstadii</name>
    <dbReference type="NCBI Taxonomy" id="637886"/>
    <lineage>
        <taxon>Bacteria</taxon>
        <taxon>Pseudomonadati</taxon>
        <taxon>Bacteroidota</taxon>
        <taxon>Bacteroidia</taxon>
        <taxon>Bacteroidales</taxon>
        <taxon>Dysgonomonadaceae</taxon>
        <taxon>Dysgonomonas</taxon>
    </lineage>
</organism>
<proteinExistence type="predicted"/>
<evidence type="ECO:0000259" key="7">
    <source>
        <dbReference type="Pfam" id="PF06271"/>
    </source>
</evidence>
<evidence type="ECO:0000256" key="5">
    <source>
        <dbReference type="ARBA" id="ARBA00023136"/>
    </source>
</evidence>
<keyword evidence="4 6" id="KW-1133">Transmembrane helix</keyword>
<dbReference type="Proteomes" id="UP000555103">
    <property type="component" value="Unassembled WGS sequence"/>
</dbReference>
<protein>
    <submittedName>
        <fullName evidence="8">Putative RDD family membrane protein YckC</fullName>
    </submittedName>
</protein>
<keyword evidence="2" id="KW-1003">Cell membrane</keyword>
<dbReference type="EMBL" id="JACIEP010000013">
    <property type="protein sequence ID" value="MBB4037375.1"/>
    <property type="molecule type" value="Genomic_DNA"/>
</dbReference>
<feature type="transmembrane region" description="Helical" evidence="6">
    <location>
        <begin position="78"/>
        <end position="99"/>
    </location>
</feature>
<dbReference type="Pfam" id="PF06271">
    <property type="entry name" value="RDD"/>
    <property type="match status" value="1"/>
</dbReference>
<dbReference type="AlphaFoldDB" id="A0A840CX82"/>
<evidence type="ECO:0000256" key="3">
    <source>
        <dbReference type="ARBA" id="ARBA00022692"/>
    </source>
</evidence>
<feature type="domain" description="RDD" evidence="7">
    <location>
        <begin position="74"/>
        <end position="183"/>
    </location>
</feature>
<keyword evidence="5 6" id="KW-0472">Membrane</keyword>
<evidence type="ECO:0000313" key="9">
    <source>
        <dbReference type="Proteomes" id="UP000555103"/>
    </source>
</evidence>
<dbReference type="GO" id="GO:0005886">
    <property type="term" value="C:plasma membrane"/>
    <property type="evidence" value="ECO:0007669"/>
    <property type="project" value="UniProtKB-SubCell"/>
</dbReference>
<gene>
    <name evidence="8" type="ORF">GGR21_003292</name>
</gene>
<dbReference type="RefSeq" id="WP_183308218.1">
    <property type="nucleotide sequence ID" value="NZ_JACIEP010000013.1"/>
</dbReference>